<sequence length="192" mass="22280">MRVEDDFIDYYQLLQVNRCCEVEVISLSYRHLAKKYHPDHPRTADAALFKQIVEAYNVLKRPDKRAEYDALYQAKMDTGISQAQSRFNVDVDEMVAQSDADMQRNILLLLYKKRRENALDCGVYGFHIQNSFRLSDNLLDFHIWYLKSKGLINMNEQGMLVITVEGVDHVISMHERRPAGRFLAAPVDLPGQ</sequence>
<dbReference type="SMART" id="SM00271">
    <property type="entry name" value="DnaJ"/>
    <property type="match status" value="1"/>
</dbReference>
<dbReference type="InterPro" id="IPR051938">
    <property type="entry name" value="Apopto_cytoskel_mod"/>
</dbReference>
<dbReference type="EMBL" id="AGFM01000012">
    <property type="protein sequence ID" value="EHJ61988.1"/>
    <property type="molecule type" value="Genomic_DNA"/>
</dbReference>
<dbReference type="OrthoDB" id="9779889at2"/>
<dbReference type="eggNOG" id="COG0484">
    <property type="taxonomic scope" value="Bacteria"/>
</dbReference>
<protein>
    <submittedName>
        <fullName evidence="3">Heat shock protein DnaJ domain-containing protein</fullName>
    </submittedName>
</protein>
<dbReference type="SUPFAM" id="SSF46565">
    <property type="entry name" value="Chaperone J-domain"/>
    <property type="match status" value="1"/>
</dbReference>
<dbReference type="InterPro" id="IPR036869">
    <property type="entry name" value="J_dom_sf"/>
</dbReference>
<dbReference type="KEGG" id="npn:JI59_14685"/>
<evidence type="ECO:0000313" key="4">
    <source>
        <dbReference type="Proteomes" id="UP000004030"/>
    </source>
</evidence>
<dbReference type="InterPro" id="IPR001623">
    <property type="entry name" value="DnaJ_domain"/>
</dbReference>
<dbReference type="Gene3D" id="1.10.287.110">
    <property type="entry name" value="DnaJ domain"/>
    <property type="match status" value="1"/>
</dbReference>
<keyword evidence="4" id="KW-1185">Reference proteome</keyword>
<proteinExistence type="predicted"/>
<dbReference type="PATRIC" id="fig|1088721.7.peg.3259"/>
<gene>
    <name evidence="3" type="ORF">NSU_1085</name>
</gene>
<dbReference type="PROSITE" id="PS50076">
    <property type="entry name" value="DNAJ_2"/>
    <property type="match status" value="1"/>
</dbReference>
<dbReference type="AlphaFoldDB" id="G6E9R4"/>
<dbReference type="Pfam" id="PF00226">
    <property type="entry name" value="DnaJ"/>
    <property type="match status" value="1"/>
</dbReference>
<evidence type="ECO:0000256" key="1">
    <source>
        <dbReference type="ARBA" id="ARBA00023186"/>
    </source>
</evidence>
<evidence type="ECO:0000313" key="3">
    <source>
        <dbReference type="EMBL" id="EHJ61988.1"/>
    </source>
</evidence>
<reference evidence="3 4" key="1">
    <citation type="journal article" date="2012" name="J. Bacteriol.">
        <title>Genome sequence of benzo(a)pyrene-degrading bacterium Novosphingobium pentaromativorans US6-1.</title>
        <authorList>
            <person name="Luo Y.R."/>
            <person name="Kang S.G."/>
            <person name="Kim S.J."/>
            <person name="Kim M.R."/>
            <person name="Li N."/>
            <person name="Lee J.H."/>
            <person name="Kwon K.K."/>
        </authorList>
    </citation>
    <scope>NUCLEOTIDE SEQUENCE [LARGE SCALE GENOMIC DNA]</scope>
    <source>
        <strain evidence="3 4">US6-1</strain>
    </source>
</reference>
<organism evidence="3 4">
    <name type="scientific">Novosphingobium pentaromativorans US6-1</name>
    <dbReference type="NCBI Taxonomy" id="1088721"/>
    <lineage>
        <taxon>Bacteria</taxon>
        <taxon>Pseudomonadati</taxon>
        <taxon>Pseudomonadota</taxon>
        <taxon>Alphaproteobacteria</taxon>
        <taxon>Sphingomonadales</taxon>
        <taxon>Sphingomonadaceae</taxon>
        <taxon>Novosphingobium</taxon>
    </lineage>
</organism>
<feature type="domain" description="J" evidence="2">
    <location>
        <begin position="9"/>
        <end position="72"/>
    </location>
</feature>
<dbReference type="PANTHER" id="PTHR44145:SF3">
    <property type="entry name" value="DNAJ HOMOLOG SUBFAMILY A MEMBER 3, MITOCHONDRIAL"/>
    <property type="match status" value="1"/>
</dbReference>
<dbReference type="PRINTS" id="PR00625">
    <property type="entry name" value="JDOMAIN"/>
</dbReference>
<keyword evidence="1" id="KW-0143">Chaperone</keyword>
<dbReference type="Proteomes" id="UP000004030">
    <property type="component" value="Unassembled WGS sequence"/>
</dbReference>
<evidence type="ECO:0000259" key="2">
    <source>
        <dbReference type="PROSITE" id="PS50076"/>
    </source>
</evidence>
<dbReference type="STRING" id="1088721.JI59_14685"/>
<dbReference type="PANTHER" id="PTHR44145">
    <property type="entry name" value="DNAJ HOMOLOG SUBFAMILY A MEMBER 3, MITOCHONDRIAL"/>
    <property type="match status" value="1"/>
</dbReference>
<name>G6E9R4_9SPHN</name>
<keyword evidence="3" id="KW-0346">Stress response</keyword>
<accession>G6E9R4</accession>
<dbReference type="CDD" id="cd06257">
    <property type="entry name" value="DnaJ"/>
    <property type="match status" value="1"/>
</dbReference>
<comment type="caution">
    <text evidence="3">The sequence shown here is derived from an EMBL/GenBank/DDBJ whole genome shotgun (WGS) entry which is preliminary data.</text>
</comment>
<dbReference type="RefSeq" id="WP_007012000.1">
    <property type="nucleotide sequence ID" value="NZ_AGFM01000012.1"/>
</dbReference>